<organism evidence="2 3">
    <name type="scientific">Streptomyces kanamyceticus</name>
    <dbReference type="NCBI Taxonomy" id="1967"/>
    <lineage>
        <taxon>Bacteria</taxon>
        <taxon>Bacillati</taxon>
        <taxon>Actinomycetota</taxon>
        <taxon>Actinomycetes</taxon>
        <taxon>Kitasatosporales</taxon>
        <taxon>Streptomycetaceae</taxon>
        <taxon>Streptomyces</taxon>
    </lineage>
</organism>
<accession>A0A5J6GEB2</accession>
<dbReference type="OrthoDB" id="4332608at2"/>
<dbReference type="RefSeq" id="WP_055552082.1">
    <property type="nucleotide sequence ID" value="NZ_CP023699.1"/>
</dbReference>
<dbReference type="Proteomes" id="UP000325529">
    <property type="component" value="Chromosome"/>
</dbReference>
<evidence type="ECO:0000313" key="3">
    <source>
        <dbReference type="Proteomes" id="UP000325529"/>
    </source>
</evidence>
<name>A0A5J6GEB2_STRKN</name>
<feature type="region of interest" description="Disordered" evidence="1">
    <location>
        <begin position="97"/>
        <end position="132"/>
    </location>
</feature>
<keyword evidence="3" id="KW-1185">Reference proteome</keyword>
<evidence type="ECO:0000313" key="2">
    <source>
        <dbReference type="EMBL" id="QEU92338.1"/>
    </source>
</evidence>
<evidence type="ECO:0000256" key="1">
    <source>
        <dbReference type="SAM" id="MobiDB-lite"/>
    </source>
</evidence>
<sequence>MTAGEHGTGHGPLSAPVHLSGSLGNVSVVHGDLHTAAFDGRAPVRLLAGAGQSADSAPIRASADELPQHSIAVPDQASDAVQDVKGDLPDVKKAATGAAAKVKSVDTAPTVDADQVRDKLPAQDKPATPVGDARALVGNAVTGVRGATGDITPGPPHTA</sequence>
<protein>
    <submittedName>
        <fullName evidence="2">Uncharacterized protein</fullName>
    </submittedName>
</protein>
<reference evidence="2 3" key="1">
    <citation type="submission" date="2017-09" db="EMBL/GenBank/DDBJ databases">
        <authorList>
            <person name="Lee N."/>
            <person name="Cho B.-K."/>
        </authorList>
    </citation>
    <scope>NUCLEOTIDE SEQUENCE [LARGE SCALE GENOMIC DNA]</scope>
    <source>
        <strain evidence="2 3">ATCC 12853</strain>
    </source>
</reference>
<gene>
    <name evidence="2" type="ORF">CP970_16775</name>
</gene>
<dbReference type="EMBL" id="CP023699">
    <property type="protein sequence ID" value="QEU92338.1"/>
    <property type="molecule type" value="Genomic_DNA"/>
</dbReference>
<dbReference type="AlphaFoldDB" id="A0A5J6GEB2"/>
<proteinExistence type="predicted"/>
<dbReference type="KEGG" id="ska:CP970_16775"/>